<dbReference type="Gene3D" id="1.10.10.10">
    <property type="entry name" value="Winged helix-like DNA-binding domain superfamily/Winged helix DNA-binding domain"/>
    <property type="match status" value="1"/>
</dbReference>
<keyword evidence="6" id="KW-0175">Coiled coil</keyword>
<evidence type="ECO:0000256" key="2">
    <source>
        <dbReference type="ARBA" id="ARBA00023016"/>
    </source>
</evidence>
<dbReference type="SUPFAM" id="SSF46785">
    <property type="entry name" value="Winged helix' DNA-binding domain"/>
    <property type="match status" value="1"/>
</dbReference>
<dbReference type="PRINTS" id="PR00056">
    <property type="entry name" value="HSFDOMAIN"/>
</dbReference>
<evidence type="ECO:0000256" key="4">
    <source>
        <dbReference type="ARBA" id="ARBA00023242"/>
    </source>
</evidence>
<organism evidence="8 9">
    <name type="scientific">Rehmannia glutinosa</name>
    <name type="common">Chinese foxglove</name>
    <dbReference type="NCBI Taxonomy" id="99300"/>
    <lineage>
        <taxon>Eukaryota</taxon>
        <taxon>Viridiplantae</taxon>
        <taxon>Streptophyta</taxon>
        <taxon>Embryophyta</taxon>
        <taxon>Tracheophyta</taxon>
        <taxon>Spermatophyta</taxon>
        <taxon>Magnoliopsida</taxon>
        <taxon>eudicotyledons</taxon>
        <taxon>Gunneridae</taxon>
        <taxon>Pentapetalae</taxon>
        <taxon>asterids</taxon>
        <taxon>lamiids</taxon>
        <taxon>Lamiales</taxon>
        <taxon>Orobanchaceae</taxon>
        <taxon>Rehmannieae</taxon>
        <taxon>Rehmannia</taxon>
    </lineage>
</organism>
<dbReference type="InterPro" id="IPR036388">
    <property type="entry name" value="WH-like_DNA-bd_sf"/>
</dbReference>
<gene>
    <name evidence="8" type="ORF">DH2020_042080</name>
</gene>
<evidence type="ECO:0000313" key="9">
    <source>
        <dbReference type="Proteomes" id="UP001318860"/>
    </source>
</evidence>
<keyword evidence="3" id="KW-0238">DNA-binding</keyword>
<accession>A0ABR0UPF4</accession>
<evidence type="ECO:0000256" key="1">
    <source>
        <dbReference type="ARBA" id="ARBA00004123"/>
    </source>
</evidence>
<evidence type="ECO:0000256" key="5">
    <source>
        <dbReference type="RuleBase" id="RU004020"/>
    </source>
</evidence>
<dbReference type="SMART" id="SM00415">
    <property type="entry name" value="HSF"/>
    <property type="match status" value="1"/>
</dbReference>
<dbReference type="PANTHER" id="PTHR10015">
    <property type="entry name" value="HEAT SHOCK TRANSCRIPTION FACTOR"/>
    <property type="match status" value="1"/>
</dbReference>
<dbReference type="Proteomes" id="UP001318860">
    <property type="component" value="Unassembled WGS sequence"/>
</dbReference>
<comment type="subcellular location">
    <subcellularLocation>
        <location evidence="1">Nucleus</location>
    </subcellularLocation>
</comment>
<keyword evidence="4" id="KW-0539">Nucleus</keyword>
<evidence type="ECO:0000313" key="8">
    <source>
        <dbReference type="EMBL" id="KAK6124171.1"/>
    </source>
</evidence>
<evidence type="ECO:0000256" key="3">
    <source>
        <dbReference type="ARBA" id="ARBA00023125"/>
    </source>
</evidence>
<keyword evidence="2" id="KW-0346">Stress response</keyword>
<dbReference type="InterPro" id="IPR000232">
    <property type="entry name" value="HSF_DNA-bd"/>
</dbReference>
<proteinExistence type="inferred from homology"/>
<sequence length="304" mass="35623">MDFETAQMVKITETENTGYVNGEGIVYGDDEKWESRPPPFLIKTFEIVDDPETNSFISWNSSGTGLIIWDHNKFSDQILPKIFKTNNFATFGFKKISWDRYEYANQWFQAGKKQWLKNIKRRSEVTKKRARFTNQNSMNATIESKLDAMKTEQNDMKREIQKLRENLDNMENQLTSLEIPRLPEFKDETINITDFLKQFMEYLRKEKPEASDDNAKRPRLEGPGSTELAVVPAENCQFWKKLMDDDDAGFDSNRERGDLTDLHSKAMMEFDEMMASNIEMQREILIAKPSDAYEEDDGHLELWT</sequence>
<dbReference type="Pfam" id="PF00447">
    <property type="entry name" value="HSF_DNA-bind"/>
    <property type="match status" value="1"/>
</dbReference>
<reference evidence="8 9" key="1">
    <citation type="journal article" date="2021" name="Comput. Struct. Biotechnol. J.">
        <title>De novo genome assembly of the potent medicinal plant Rehmannia glutinosa using nanopore technology.</title>
        <authorList>
            <person name="Ma L."/>
            <person name="Dong C."/>
            <person name="Song C."/>
            <person name="Wang X."/>
            <person name="Zheng X."/>
            <person name="Niu Y."/>
            <person name="Chen S."/>
            <person name="Feng W."/>
        </authorList>
    </citation>
    <scope>NUCLEOTIDE SEQUENCE [LARGE SCALE GENOMIC DNA]</scope>
    <source>
        <strain evidence="8">DH-2019</strain>
    </source>
</reference>
<name>A0ABR0UPF4_REHGL</name>
<dbReference type="InterPro" id="IPR036390">
    <property type="entry name" value="WH_DNA-bd_sf"/>
</dbReference>
<feature type="coiled-coil region" evidence="6">
    <location>
        <begin position="139"/>
        <end position="180"/>
    </location>
</feature>
<keyword evidence="9" id="KW-1185">Reference proteome</keyword>
<feature type="domain" description="HSF-type DNA-binding" evidence="7">
    <location>
        <begin position="36"/>
        <end position="122"/>
    </location>
</feature>
<evidence type="ECO:0000256" key="6">
    <source>
        <dbReference type="SAM" id="Coils"/>
    </source>
</evidence>
<dbReference type="PANTHER" id="PTHR10015:SF294">
    <property type="entry name" value="HEAT SHOCK FACTOR PROTEIN HSF30-LIKE"/>
    <property type="match status" value="1"/>
</dbReference>
<dbReference type="EMBL" id="JABTTQ020002414">
    <property type="protein sequence ID" value="KAK6124171.1"/>
    <property type="molecule type" value="Genomic_DNA"/>
</dbReference>
<comment type="caution">
    <text evidence="8">The sequence shown here is derived from an EMBL/GenBank/DDBJ whole genome shotgun (WGS) entry which is preliminary data.</text>
</comment>
<comment type="similarity">
    <text evidence="5">Belongs to the HSF family.</text>
</comment>
<evidence type="ECO:0000259" key="7">
    <source>
        <dbReference type="SMART" id="SM00415"/>
    </source>
</evidence>
<protein>
    <recommendedName>
        <fullName evidence="7">HSF-type DNA-binding domain-containing protein</fullName>
    </recommendedName>
</protein>